<feature type="compositionally biased region" description="Polar residues" evidence="2">
    <location>
        <begin position="19"/>
        <end position="29"/>
    </location>
</feature>
<dbReference type="PANTHER" id="PTHR32502">
    <property type="entry name" value="N-ACETYLGALACTOSAMINE PERMEASE II COMPONENT-RELATED"/>
    <property type="match status" value="1"/>
</dbReference>
<evidence type="ECO:0000313" key="4">
    <source>
        <dbReference type="EMBL" id="OYO12910.1"/>
    </source>
</evidence>
<evidence type="ECO:0000256" key="2">
    <source>
        <dbReference type="SAM" id="MobiDB-lite"/>
    </source>
</evidence>
<dbReference type="PROSITE" id="PS51464">
    <property type="entry name" value="SIS"/>
    <property type="match status" value="2"/>
</dbReference>
<feature type="domain" description="SIS" evidence="3">
    <location>
        <begin position="63"/>
        <end position="213"/>
    </location>
</feature>
<dbReference type="Pfam" id="PF01380">
    <property type="entry name" value="SIS"/>
    <property type="match status" value="1"/>
</dbReference>
<dbReference type="InterPro" id="IPR050303">
    <property type="entry name" value="GatZ_KbaZ_carbometab"/>
</dbReference>
<feature type="domain" description="SIS" evidence="3">
    <location>
        <begin position="228"/>
        <end position="378"/>
    </location>
</feature>
<dbReference type="Gene3D" id="3.40.50.10490">
    <property type="entry name" value="Glucose-6-phosphate isomerase like protein, domain 1"/>
    <property type="match status" value="2"/>
</dbReference>
<dbReference type="GO" id="GO:0016853">
    <property type="term" value="F:isomerase activity"/>
    <property type="evidence" value="ECO:0007669"/>
    <property type="project" value="UniProtKB-KW"/>
</dbReference>
<protein>
    <submittedName>
        <fullName evidence="4">Tagatose-6-phosphate ketose isomerase</fullName>
    </submittedName>
</protein>
<keyword evidence="4" id="KW-0413">Isomerase</keyword>
<dbReference type="GO" id="GO:1901135">
    <property type="term" value="P:carbohydrate derivative metabolic process"/>
    <property type="evidence" value="ECO:0007669"/>
    <property type="project" value="InterPro"/>
</dbReference>
<keyword evidence="1" id="KW-0677">Repeat</keyword>
<accession>A0A255GAF0</accession>
<dbReference type="CDD" id="cd05008">
    <property type="entry name" value="SIS_GlmS_GlmD_1"/>
    <property type="match status" value="1"/>
</dbReference>
<dbReference type="SUPFAM" id="SSF53697">
    <property type="entry name" value="SIS domain"/>
    <property type="match status" value="1"/>
</dbReference>
<evidence type="ECO:0000259" key="3">
    <source>
        <dbReference type="PROSITE" id="PS51464"/>
    </source>
</evidence>
<dbReference type="EMBL" id="NMVO01000014">
    <property type="protein sequence ID" value="OYO12910.1"/>
    <property type="molecule type" value="Genomic_DNA"/>
</dbReference>
<dbReference type="InterPro" id="IPR035466">
    <property type="entry name" value="GlmS/AgaS_SIS"/>
</dbReference>
<dbReference type="AlphaFoldDB" id="A0A255GAF0"/>
<dbReference type="Proteomes" id="UP000215896">
    <property type="component" value="Unassembled WGS sequence"/>
</dbReference>
<proteinExistence type="predicted"/>
<dbReference type="GO" id="GO:0005886">
    <property type="term" value="C:plasma membrane"/>
    <property type="evidence" value="ECO:0007669"/>
    <property type="project" value="TreeGrafter"/>
</dbReference>
<organism evidence="4 5">
    <name type="scientific">Enemella evansiae</name>
    <dbReference type="NCBI Taxonomy" id="2016499"/>
    <lineage>
        <taxon>Bacteria</taxon>
        <taxon>Bacillati</taxon>
        <taxon>Actinomycetota</taxon>
        <taxon>Actinomycetes</taxon>
        <taxon>Propionibacteriales</taxon>
        <taxon>Propionibacteriaceae</taxon>
        <taxon>Enemella</taxon>
    </lineage>
</organism>
<dbReference type="OrthoDB" id="9779207at2"/>
<name>A0A255GAF0_9ACTN</name>
<keyword evidence="5" id="KW-1185">Reference proteome</keyword>
<evidence type="ECO:0000256" key="1">
    <source>
        <dbReference type="ARBA" id="ARBA00022737"/>
    </source>
</evidence>
<dbReference type="InterPro" id="IPR001347">
    <property type="entry name" value="SIS_dom"/>
</dbReference>
<dbReference type="InterPro" id="IPR046348">
    <property type="entry name" value="SIS_dom_sf"/>
</dbReference>
<sequence length="400" mass="41461">MLRRGRSQPGPGGTVAAERSSTAIDPTAVASTATGAEIAQQPTLWRRVAEIVTGTAGELGPILAAAADPAHRLILTGAGSSAFAGEVIAPELARRLGRPVEVLHSTDLVATPALFGDDPRPTVLVSFARSGDSPESVAAVRLADALLSEVRHLVVTCNAEGQLARELGARSNDRVVLLPPETNDRGFAMTSSFTSMALATLLAFGVPVDVDGLARTAEDVLAGAYANAEALLSRQPDRLVALGSGSLKGLSRETALKCLELTAGDLMAVADSSMGFRHGPKAMLTDRSVAVVQLSSDPVTRPYDEDIATELIARLGADRVVVVSAQPLADDAFAGAQRWQLRGAEAQPDAVWALAALINAQAFALGASLAGGKTPDNPFPSGEVNRVVQGVRIHDLPEAR</sequence>
<dbReference type="GO" id="GO:0009401">
    <property type="term" value="P:phosphoenolpyruvate-dependent sugar phosphotransferase system"/>
    <property type="evidence" value="ECO:0007669"/>
    <property type="project" value="TreeGrafter"/>
</dbReference>
<dbReference type="PANTHER" id="PTHR32502:SF3">
    <property type="entry name" value="D-GALACTOSAMINE-6-PHOSPHATE DEAMINASE AGAS-RELATED"/>
    <property type="match status" value="1"/>
</dbReference>
<evidence type="ECO:0000313" key="5">
    <source>
        <dbReference type="Proteomes" id="UP000215896"/>
    </source>
</evidence>
<comment type="caution">
    <text evidence="4">The sequence shown here is derived from an EMBL/GenBank/DDBJ whole genome shotgun (WGS) entry which is preliminary data.</text>
</comment>
<feature type="region of interest" description="Disordered" evidence="2">
    <location>
        <begin position="1"/>
        <end position="29"/>
    </location>
</feature>
<gene>
    <name evidence="4" type="ORF">CGZ94_13575</name>
</gene>
<reference evidence="4 5" key="1">
    <citation type="submission" date="2017-07" db="EMBL/GenBank/DDBJ databases">
        <title>Draft whole genome sequences of clinical Proprionibacteriaceae strains.</title>
        <authorList>
            <person name="Bernier A.-M."/>
            <person name="Bernard K."/>
            <person name="Domingo M.-C."/>
        </authorList>
    </citation>
    <scope>NUCLEOTIDE SEQUENCE [LARGE SCALE GENOMIC DNA]</scope>
    <source>
        <strain evidence="4 5">NML 030167</strain>
    </source>
</reference>
<dbReference type="GO" id="GO:0097367">
    <property type="term" value="F:carbohydrate derivative binding"/>
    <property type="evidence" value="ECO:0007669"/>
    <property type="project" value="InterPro"/>
</dbReference>